<evidence type="ECO:0000313" key="2">
    <source>
        <dbReference type="EMBL" id="KAL0480674.1"/>
    </source>
</evidence>
<dbReference type="Proteomes" id="UP001431209">
    <property type="component" value="Unassembled WGS sequence"/>
</dbReference>
<dbReference type="AlphaFoldDB" id="A0AAW2YVJ9"/>
<comment type="caution">
    <text evidence="2">The sequence shown here is derived from an EMBL/GenBank/DDBJ whole genome shotgun (WGS) entry which is preliminary data.</text>
</comment>
<name>A0AAW2YVJ9_9EUKA</name>
<feature type="region of interest" description="Disordered" evidence="1">
    <location>
        <begin position="267"/>
        <end position="293"/>
    </location>
</feature>
<organism evidence="2 3">
    <name type="scientific">Acrasis kona</name>
    <dbReference type="NCBI Taxonomy" id="1008807"/>
    <lineage>
        <taxon>Eukaryota</taxon>
        <taxon>Discoba</taxon>
        <taxon>Heterolobosea</taxon>
        <taxon>Tetramitia</taxon>
        <taxon>Eutetramitia</taxon>
        <taxon>Acrasidae</taxon>
        <taxon>Acrasis</taxon>
    </lineage>
</organism>
<sequence length="530" mass="60289">MMPQPNTQAWKNQIQKEQRSQIFKAVMSNMKKNPALSKIDEQTLTAYTLRKMSDYWKESTSKEEFLQHVSRLADPKAVTTLSTNQVDPHQPTMLAHGQVPTTSSNPVAQVQVPNFDYWEKIEQFKPYAENIKGFADTFTQKRNELRQLQKMKPLEMNSPENLQKIEKSLTKYDALVKQFHKVYDVVTGKTAPRTFTPTTYDLQMLSSIEQQLQKQMKVGMVPTMVQKQIPQQPIQVQSQIQTQVPNVPIVVQAQQQEIKPIPSTSTSTIIEIPSNTPPQQQQQHQEATQPTVKDPTQRLIGVLVGMEREFPRDLRSSLGRIQDKMDVFTEQQDFFDQIHTFEKSSTTTLTTSPQPLISSEPIYTTTSIASKKRKLPLTKCQEYESAVDLKQLHQSLLNGTKITDFSIQGIMVSPIIHLKASGHDRNQFEIKICIHSSLCYIPPLVLSICLTDHDDGHDVMNMVAHQSKFNSGLVDEMNDIFSGAKALFLYTVNNKKSRSGVVRVPFVIKTWLTCVKQVLTEQTESDGVIE</sequence>
<evidence type="ECO:0000313" key="3">
    <source>
        <dbReference type="Proteomes" id="UP001431209"/>
    </source>
</evidence>
<dbReference type="EMBL" id="JAOPGA020000682">
    <property type="protein sequence ID" value="KAL0480674.1"/>
    <property type="molecule type" value="Genomic_DNA"/>
</dbReference>
<reference evidence="2 3" key="1">
    <citation type="submission" date="2024-03" db="EMBL/GenBank/DDBJ databases">
        <title>The Acrasis kona genome and developmental transcriptomes reveal deep origins of eukaryotic multicellular pathways.</title>
        <authorList>
            <person name="Sheikh S."/>
            <person name="Fu C.-J."/>
            <person name="Brown M.W."/>
            <person name="Baldauf S.L."/>
        </authorList>
    </citation>
    <scope>NUCLEOTIDE SEQUENCE [LARGE SCALE GENOMIC DNA]</scope>
    <source>
        <strain evidence="2 3">ATCC MYA-3509</strain>
    </source>
</reference>
<evidence type="ECO:0000256" key="1">
    <source>
        <dbReference type="SAM" id="MobiDB-lite"/>
    </source>
</evidence>
<protein>
    <submittedName>
        <fullName evidence="2">HflD</fullName>
    </submittedName>
</protein>
<keyword evidence="3" id="KW-1185">Reference proteome</keyword>
<gene>
    <name evidence="2" type="ORF">AKO1_006883</name>
</gene>
<feature type="compositionally biased region" description="Low complexity" evidence="1">
    <location>
        <begin position="267"/>
        <end position="291"/>
    </location>
</feature>
<accession>A0AAW2YVJ9</accession>
<proteinExistence type="predicted"/>